<gene>
    <name evidence="1" type="ORF">g.53280</name>
</gene>
<dbReference type="EMBL" id="GECU01000507">
    <property type="protein sequence ID" value="JAT07200.1"/>
    <property type="molecule type" value="Transcribed_RNA"/>
</dbReference>
<evidence type="ECO:0008006" key="2">
    <source>
        <dbReference type="Google" id="ProtNLM"/>
    </source>
</evidence>
<proteinExistence type="predicted"/>
<feature type="non-terminal residue" evidence="1">
    <location>
        <position position="1"/>
    </location>
</feature>
<dbReference type="AlphaFoldDB" id="A0A1B6K6X8"/>
<evidence type="ECO:0000313" key="1">
    <source>
        <dbReference type="EMBL" id="JAT07200.1"/>
    </source>
</evidence>
<feature type="non-terminal residue" evidence="1">
    <location>
        <position position="116"/>
    </location>
</feature>
<name>A0A1B6K6X8_9HEMI</name>
<sequence length="116" mass="12736">SVYLLGVQGAPSNSLIVWKLSGKRFFQVLSMPQFNPVSIAATTTTGPYIAVATRHLVGNIHPETIDIYRFKEELPELQLEQRLPTISPKKVLFAELPSGESVLYVASDNPASPLEV</sequence>
<protein>
    <recommendedName>
        <fullName evidence="2">Cilia- and flagella-associated protein 43</fullName>
    </recommendedName>
</protein>
<organism evidence="1">
    <name type="scientific">Homalodisca liturata</name>
    <dbReference type="NCBI Taxonomy" id="320908"/>
    <lineage>
        <taxon>Eukaryota</taxon>
        <taxon>Metazoa</taxon>
        <taxon>Ecdysozoa</taxon>
        <taxon>Arthropoda</taxon>
        <taxon>Hexapoda</taxon>
        <taxon>Insecta</taxon>
        <taxon>Pterygota</taxon>
        <taxon>Neoptera</taxon>
        <taxon>Paraneoptera</taxon>
        <taxon>Hemiptera</taxon>
        <taxon>Auchenorrhyncha</taxon>
        <taxon>Membracoidea</taxon>
        <taxon>Cicadellidae</taxon>
        <taxon>Cicadellinae</taxon>
        <taxon>Proconiini</taxon>
        <taxon>Homalodisca</taxon>
    </lineage>
</organism>
<reference evidence="1" key="1">
    <citation type="submission" date="2015-11" db="EMBL/GenBank/DDBJ databases">
        <title>De novo transcriptome assembly of four potential Pierce s Disease insect vectors from Arizona vineyards.</title>
        <authorList>
            <person name="Tassone E.E."/>
        </authorList>
    </citation>
    <scope>NUCLEOTIDE SEQUENCE</scope>
</reference>
<accession>A0A1B6K6X8</accession>